<keyword evidence="9 13" id="KW-1133">Transmembrane helix</keyword>
<evidence type="ECO:0000256" key="1">
    <source>
        <dbReference type="ARBA" id="ARBA00004651"/>
    </source>
</evidence>
<dbReference type="PANTHER" id="PTHR30531:SF12">
    <property type="entry name" value="FLAGELLAR BIOSYNTHETIC PROTEIN FLHB"/>
    <property type="match status" value="1"/>
</dbReference>
<keyword evidence="15" id="KW-0966">Cell projection</keyword>
<evidence type="ECO:0000256" key="6">
    <source>
        <dbReference type="ARBA" id="ARBA00022692"/>
    </source>
</evidence>
<organism evidence="15 16">
    <name type="scientific">Phreatobacter stygius</name>
    <dbReference type="NCBI Taxonomy" id="1940610"/>
    <lineage>
        <taxon>Bacteria</taxon>
        <taxon>Pseudomonadati</taxon>
        <taxon>Pseudomonadota</taxon>
        <taxon>Alphaproteobacteria</taxon>
        <taxon>Hyphomicrobiales</taxon>
        <taxon>Phreatobacteraceae</taxon>
        <taxon>Phreatobacter</taxon>
    </lineage>
</organism>
<evidence type="ECO:0000256" key="10">
    <source>
        <dbReference type="ARBA" id="ARBA00023136"/>
    </source>
</evidence>
<accession>A0A4D7AVF4</accession>
<dbReference type="Gene3D" id="3.40.1690.10">
    <property type="entry name" value="secretion proteins EscU"/>
    <property type="match status" value="1"/>
</dbReference>
<keyword evidence="8 13" id="KW-0653">Protein transport</keyword>
<dbReference type="Gene3D" id="6.10.250.2080">
    <property type="match status" value="1"/>
</dbReference>
<gene>
    <name evidence="13 15" type="primary">flhB</name>
    <name evidence="15" type="ORF">E8M01_01220</name>
</gene>
<keyword evidence="7 13" id="KW-1005">Bacterial flagellum biogenesis</keyword>
<evidence type="ECO:0000256" key="7">
    <source>
        <dbReference type="ARBA" id="ARBA00022795"/>
    </source>
</evidence>
<evidence type="ECO:0000256" key="12">
    <source>
        <dbReference type="ARBA" id="ARBA00025078"/>
    </source>
</evidence>
<dbReference type="GO" id="GO:0044780">
    <property type="term" value="P:bacterial-type flagellum assembly"/>
    <property type="evidence" value="ECO:0007669"/>
    <property type="project" value="InterPro"/>
</dbReference>
<dbReference type="GO" id="GO:0009306">
    <property type="term" value="P:protein secretion"/>
    <property type="evidence" value="ECO:0007669"/>
    <property type="project" value="InterPro"/>
</dbReference>
<dbReference type="FunFam" id="3.40.1690.10:FF:000001">
    <property type="entry name" value="Flagellar biosynthetic protein FlhB"/>
    <property type="match status" value="1"/>
</dbReference>
<dbReference type="InterPro" id="IPR006136">
    <property type="entry name" value="FlhB"/>
</dbReference>
<dbReference type="RefSeq" id="WP_136958446.1">
    <property type="nucleotide sequence ID" value="NZ_CP039690.1"/>
</dbReference>
<evidence type="ECO:0000256" key="3">
    <source>
        <dbReference type="ARBA" id="ARBA00021622"/>
    </source>
</evidence>
<comment type="subcellular location">
    <subcellularLocation>
        <location evidence="1">Cell membrane</location>
        <topology evidence="1">Multi-pass membrane protein</topology>
    </subcellularLocation>
</comment>
<feature type="transmembrane region" description="Helical" evidence="13">
    <location>
        <begin position="35"/>
        <end position="60"/>
    </location>
</feature>
<dbReference type="SUPFAM" id="SSF160544">
    <property type="entry name" value="EscU C-terminal domain-like"/>
    <property type="match status" value="1"/>
</dbReference>
<keyword evidence="16" id="KW-1185">Reference proteome</keyword>
<keyword evidence="11 13" id="KW-1006">Bacterial flagellum protein export</keyword>
<feature type="compositionally biased region" description="Basic and acidic residues" evidence="14">
    <location>
        <begin position="8"/>
        <end position="23"/>
    </location>
</feature>
<dbReference type="PRINTS" id="PR00950">
    <property type="entry name" value="TYPE3IMSPROT"/>
</dbReference>
<feature type="transmembrane region" description="Helical" evidence="13">
    <location>
        <begin position="187"/>
        <end position="213"/>
    </location>
</feature>
<dbReference type="EMBL" id="CP039690">
    <property type="protein sequence ID" value="QCI62983.1"/>
    <property type="molecule type" value="Genomic_DNA"/>
</dbReference>
<feature type="transmembrane region" description="Helical" evidence="13">
    <location>
        <begin position="80"/>
        <end position="105"/>
    </location>
</feature>
<keyword evidence="15" id="KW-0969">Cilium</keyword>
<protein>
    <recommendedName>
        <fullName evidence="3 13">Flagellar biosynthetic protein FlhB</fullName>
    </recommendedName>
</protein>
<dbReference type="AlphaFoldDB" id="A0A4D7AVF4"/>
<keyword evidence="5 13" id="KW-1003">Cell membrane</keyword>
<proteinExistence type="inferred from homology"/>
<keyword evidence="15" id="KW-0282">Flagellum</keyword>
<sequence length="356" mass="39326">MAEGDDDKDQKTQDPTQKKLDDALQKGDVAKSQDLVSWFMLFAATLMVAVTAIGSAGNLANPLKNLMANADLVTVDRAGLMRLLITMALAVATAIGLPLVGLFLAGIAGNVIQHRLVLSGESLKPKFSKISPMAGFKRIFGKEAFVNFLKGLAKITIVGSVMFAVLWPERQMIDALVRMDVEALLPHTLRIVLSVLYAVVAILAVLAAGDYFYQYRSWYQRQRMTFQELKDEFKQSDGNPEIKGKLRQIRRERSRKRMMANVPKATVVITNPTHFAVALRYETGMAAPVCVAKGADLIALKIRELATTHDVPIVENPPLARALHATIEIDQEVPEEHYKAVAEVIGYVMRLKGMLR</sequence>
<keyword evidence="4 13" id="KW-0813">Transport</keyword>
<dbReference type="InterPro" id="IPR006135">
    <property type="entry name" value="T3SS_substrate_exporter"/>
</dbReference>
<evidence type="ECO:0000256" key="2">
    <source>
        <dbReference type="ARBA" id="ARBA00010690"/>
    </source>
</evidence>
<evidence type="ECO:0000313" key="15">
    <source>
        <dbReference type="EMBL" id="QCI62983.1"/>
    </source>
</evidence>
<evidence type="ECO:0000256" key="9">
    <source>
        <dbReference type="ARBA" id="ARBA00022989"/>
    </source>
</evidence>
<name>A0A4D7AVF4_9HYPH</name>
<evidence type="ECO:0000256" key="5">
    <source>
        <dbReference type="ARBA" id="ARBA00022475"/>
    </source>
</evidence>
<dbReference type="InterPro" id="IPR029025">
    <property type="entry name" value="T3SS_substrate_exporter_C"/>
</dbReference>
<dbReference type="PANTHER" id="PTHR30531">
    <property type="entry name" value="FLAGELLAR BIOSYNTHETIC PROTEIN FLHB"/>
    <property type="match status" value="1"/>
</dbReference>
<evidence type="ECO:0000256" key="11">
    <source>
        <dbReference type="ARBA" id="ARBA00023225"/>
    </source>
</evidence>
<evidence type="ECO:0000256" key="13">
    <source>
        <dbReference type="RuleBase" id="RU364091"/>
    </source>
</evidence>
<evidence type="ECO:0000256" key="14">
    <source>
        <dbReference type="SAM" id="MobiDB-lite"/>
    </source>
</evidence>
<evidence type="ECO:0000256" key="4">
    <source>
        <dbReference type="ARBA" id="ARBA00022448"/>
    </source>
</evidence>
<comment type="function">
    <text evidence="12 13">Required for formation of the rod structure in the basal body of the flagellar apparatus. Together with FliI and FliH, may constitute the export apparatus of flagellin.</text>
</comment>
<reference evidence="15 16" key="1">
    <citation type="submission" date="2019-04" db="EMBL/GenBank/DDBJ databases">
        <title>Phreatobacter aquaticus sp. nov.</title>
        <authorList>
            <person name="Choi A."/>
        </authorList>
    </citation>
    <scope>NUCLEOTIDE SEQUENCE [LARGE SCALE GENOMIC DNA]</scope>
    <source>
        <strain evidence="15 16">KCTC 52518</strain>
    </source>
</reference>
<keyword evidence="6 13" id="KW-0812">Transmembrane</keyword>
<feature type="transmembrane region" description="Helical" evidence="13">
    <location>
        <begin position="145"/>
        <end position="167"/>
    </location>
</feature>
<evidence type="ECO:0000313" key="16">
    <source>
        <dbReference type="Proteomes" id="UP000298781"/>
    </source>
</evidence>
<comment type="similarity">
    <text evidence="2 13">Belongs to the type III secretion exporter family.</text>
</comment>
<dbReference type="OrthoDB" id="9807950at2"/>
<dbReference type="NCBIfam" id="TIGR00328">
    <property type="entry name" value="flhB"/>
    <property type="match status" value="1"/>
</dbReference>
<feature type="region of interest" description="Disordered" evidence="14">
    <location>
        <begin position="1"/>
        <end position="23"/>
    </location>
</feature>
<dbReference type="Pfam" id="PF01312">
    <property type="entry name" value="Bac_export_2"/>
    <property type="match status" value="1"/>
</dbReference>
<keyword evidence="10 13" id="KW-0472">Membrane</keyword>
<dbReference type="GO" id="GO:0005886">
    <property type="term" value="C:plasma membrane"/>
    <property type="evidence" value="ECO:0007669"/>
    <property type="project" value="UniProtKB-SubCell"/>
</dbReference>
<dbReference type="Proteomes" id="UP000298781">
    <property type="component" value="Chromosome"/>
</dbReference>
<dbReference type="KEGG" id="pstg:E8M01_01220"/>
<evidence type="ECO:0000256" key="8">
    <source>
        <dbReference type="ARBA" id="ARBA00022927"/>
    </source>
</evidence>